<dbReference type="Proteomes" id="UP000654670">
    <property type="component" value="Unassembled WGS sequence"/>
</dbReference>
<comment type="caution">
    <text evidence="1">The sequence shown here is derived from an EMBL/GenBank/DDBJ whole genome shotgun (WGS) entry which is preliminary data.</text>
</comment>
<evidence type="ECO:0000313" key="1">
    <source>
        <dbReference type="EMBL" id="GGL50580.1"/>
    </source>
</evidence>
<accession>A0A917S2G9</accession>
<keyword evidence="2" id="KW-1185">Reference proteome</keyword>
<evidence type="ECO:0000313" key="2">
    <source>
        <dbReference type="Proteomes" id="UP000654670"/>
    </source>
</evidence>
<dbReference type="AlphaFoldDB" id="A0A917S2G9"/>
<reference evidence="1" key="2">
    <citation type="submission" date="2020-09" db="EMBL/GenBank/DDBJ databases">
        <authorList>
            <person name="Sun Q."/>
            <person name="Ohkuma M."/>
        </authorList>
    </citation>
    <scope>NUCLEOTIDE SEQUENCE</scope>
    <source>
        <strain evidence="1">JCM 15325</strain>
    </source>
</reference>
<organism evidence="1 2">
    <name type="scientific">Sporolactobacillus putidus</name>
    <dbReference type="NCBI Taxonomy" id="492735"/>
    <lineage>
        <taxon>Bacteria</taxon>
        <taxon>Bacillati</taxon>
        <taxon>Bacillota</taxon>
        <taxon>Bacilli</taxon>
        <taxon>Bacillales</taxon>
        <taxon>Sporolactobacillaceae</taxon>
        <taxon>Sporolactobacillus</taxon>
    </lineage>
</organism>
<protein>
    <submittedName>
        <fullName evidence="1">Uncharacterized protein</fullName>
    </submittedName>
</protein>
<proteinExistence type="predicted"/>
<dbReference type="RefSeq" id="WP_188802323.1">
    <property type="nucleotide sequence ID" value="NZ_BMOK01000004.1"/>
</dbReference>
<reference evidence="1" key="1">
    <citation type="journal article" date="2014" name="Int. J. Syst. Evol. Microbiol.">
        <title>Complete genome sequence of Corynebacterium casei LMG S-19264T (=DSM 44701T), isolated from a smear-ripened cheese.</title>
        <authorList>
            <consortium name="US DOE Joint Genome Institute (JGI-PGF)"/>
            <person name="Walter F."/>
            <person name="Albersmeier A."/>
            <person name="Kalinowski J."/>
            <person name="Ruckert C."/>
        </authorList>
    </citation>
    <scope>NUCLEOTIDE SEQUENCE</scope>
    <source>
        <strain evidence="1">JCM 15325</strain>
    </source>
</reference>
<name>A0A917S2G9_9BACL</name>
<sequence>MHKIYTTIGEHAFEVTADSANFMNLFANHFSSLKKVPDQPVDMVVHIHGGYGTPLVTSDFSITEESRKLIFRRDDYLIDIDPDYHSANLYVYNGLALKQAFINLYSSFIVFHSWGLLVHGEYVVNNGLAHLLCGESAPSVSPESDNPAQILPDEVVLIKISPEGIRIFDSPFGHEAAAKHSCGSNPIGSVHFIQQAFQNKQMKIGRTYSLLRLLDTVFYWPHNTEQTKRVITMLRQFVHATPVYTDYFQKNKTMKELIS</sequence>
<gene>
    <name evidence="1" type="ORF">GCM10007968_13520</name>
</gene>
<dbReference type="EMBL" id="BMOK01000004">
    <property type="protein sequence ID" value="GGL50580.1"/>
    <property type="molecule type" value="Genomic_DNA"/>
</dbReference>